<dbReference type="InterPro" id="IPR011013">
    <property type="entry name" value="Gal_mutarotase_sf_dom"/>
</dbReference>
<dbReference type="SUPFAM" id="SSF49785">
    <property type="entry name" value="Galactose-binding domain-like"/>
    <property type="match status" value="1"/>
</dbReference>
<feature type="chain" id="PRO_5015459746" description="beta-galactosidase" evidence="6">
    <location>
        <begin position="27"/>
        <end position="985"/>
    </location>
</feature>
<dbReference type="InterPro" id="IPR004199">
    <property type="entry name" value="B-gal_small/dom_5"/>
</dbReference>
<dbReference type="InterPro" id="IPR006103">
    <property type="entry name" value="Glyco_hydro_2_cat"/>
</dbReference>
<evidence type="ECO:0000256" key="5">
    <source>
        <dbReference type="ARBA" id="ARBA00023295"/>
    </source>
</evidence>
<dbReference type="PANTHER" id="PTHR46323">
    <property type="entry name" value="BETA-GALACTOSIDASE"/>
    <property type="match status" value="1"/>
</dbReference>
<dbReference type="GO" id="GO:0030246">
    <property type="term" value="F:carbohydrate binding"/>
    <property type="evidence" value="ECO:0007669"/>
    <property type="project" value="InterPro"/>
</dbReference>
<dbReference type="InterPro" id="IPR006102">
    <property type="entry name" value="Ig-like_GH2"/>
</dbReference>
<dbReference type="Proteomes" id="UP000244441">
    <property type="component" value="Chromosome"/>
</dbReference>
<evidence type="ECO:0000259" key="8">
    <source>
        <dbReference type="Pfam" id="PF02836"/>
    </source>
</evidence>
<dbReference type="GO" id="GO:0004565">
    <property type="term" value="F:beta-galactosidase activity"/>
    <property type="evidence" value="ECO:0007669"/>
    <property type="project" value="UniProtKB-EC"/>
</dbReference>
<dbReference type="Gene3D" id="2.60.40.10">
    <property type="entry name" value="Immunoglobulins"/>
    <property type="match status" value="1"/>
</dbReference>
<accession>A0A2S0VNN1</accession>
<evidence type="ECO:0000256" key="1">
    <source>
        <dbReference type="ARBA" id="ARBA00001412"/>
    </source>
</evidence>
<evidence type="ECO:0000259" key="9">
    <source>
        <dbReference type="Pfam" id="PF02837"/>
    </source>
</evidence>
<dbReference type="AlphaFoldDB" id="A0A2S0VNN1"/>
<evidence type="ECO:0000256" key="3">
    <source>
        <dbReference type="ARBA" id="ARBA00012756"/>
    </source>
</evidence>
<reference evidence="11 12" key="1">
    <citation type="submission" date="2018-01" db="EMBL/GenBank/DDBJ databases">
        <title>Genome sequence of a Cantenovulum-like bacteria.</title>
        <authorList>
            <person name="Tan W.R."/>
            <person name="Lau N.-S."/>
            <person name="Go F."/>
            <person name="Amirul A.-A.A."/>
        </authorList>
    </citation>
    <scope>NUCLEOTIDE SEQUENCE [LARGE SCALE GENOMIC DNA]</scope>
    <source>
        <strain evidence="11 12">CCB-QB4</strain>
    </source>
</reference>
<dbReference type="InterPro" id="IPR036156">
    <property type="entry name" value="Beta-gal/glucu_dom_sf"/>
</dbReference>
<dbReference type="Pfam" id="PF00703">
    <property type="entry name" value="Glyco_hydro_2"/>
    <property type="match status" value="1"/>
</dbReference>
<proteinExistence type="inferred from homology"/>
<keyword evidence="6" id="KW-0732">Signal</keyword>
<dbReference type="Gene3D" id="2.60.120.260">
    <property type="entry name" value="Galactose-binding domain-like"/>
    <property type="match status" value="1"/>
</dbReference>
<organism evidence="11 12">
    <name type="scientific">Saccharobesus litoralis</name>
    <dbReference type="NCBI Taxonomy" id="2172099"/>
    <lineage>
        <taxon>Bacteria</taxon>
        <taxon>Pseudomonadati</taxon>
        <taxon>Pseudomonadota</taxon>
        <taxon>Gammaproteobacteria</taxon>
        <taxon>Alteromonadales</taxon>
        <taxon>Alteromonadaceae</taxon>
        <taxon>Saccharobesus</taxon>
    </lineage>
</organism>
<keyword evidence="12" id="KW-1185">Reference proteome</keyword>
<dbReference type="InterPro" id="IPR014718">
    <property type="entry name" value="GH-type_carb-bd"/>
</dbReference>
<dbReference type="SUPFAM" id="SSF51445">
    <property type="entry name" value="(Trans)glycosidases"/>
    <property type="match status" value="1"/>
</dbReference>
<dbReference type="SUPFAM" id="SSF74650">
    <property type="entry name" value="Galactose mutarotase-like"/>
    <property type="match status" value="1"/>
</dbReference>
<feature type="domain" description="Beta galactosidase small chain/" evidence="10">
    <location>
        <begin position="707"/>
        <end position="894"/>
    </location>
</feature>
<feature type="signal peptide" evidence="6">
    <location>
        <begin position="1"/>
        <end position="26"/>
    </location>
</feature>
<feature type="domain" description="Glycoside hydrolase family 2 immunoglobulin-like beta-sandwich" evidence="7">
    <location>
        <begin position="238"/>
        <end position="308"/>
    </location>
</feature>
<dbReference type="SUPFAM" id="SSF49303">
    <property type="entry name" value="beta-Galactosidase/glucuronidase domain"/>
    <property type="match status" value="1"/>
</dbReference>
<evidence type="ECO:0000313" key="12">
    <source>
        <dbReference type="Proteomes" id="UP000244441"/>
    </source>
</evidence>
<dbReference type="PANTHER" id="PTHR46323:SF2">
    <property type="entry name" value="BETA-GALACTOSIDASE"/>
    <property type="match status" value="1"/>
</dbReference>
<dbReference type="Gene3D" id="2.70.98.10">
    <property type="match status" value="1"/>
</dbReference>
<evidence type="ECO:0000256" key="6">
    <source>
        <dbReference type="SAM" id="SignalP"/>
    </source>
</evidence>
<dbReference type="InterPro" id="IPR017853">
    <property type="entry name" value="GH"/>
</dbReference>
<evidence type="ECO:0000259" key="10">
    <source>
        <dbReference type="Pfam" id="PF02929"/>
    </source>
</evidence>
<dbReference type="InterPro" id="IPR008979">
    <property type="entry name" value="Galactose-bd-like_sf"/>
</dbReference>
<feature type="domain" description="Glycoside hydrolase family 2 catalytic" evidence="8">
    <location>
        <begin position="313"/>
        <end position="526"/>
    </location>
</feature>
<dbReference type="InterPro" id="IPR006104">
    <property type="entry name" value="Glyco_hydro_2_N"/>
</dbReference>
<sequence length="985" mass="111991">MRKNNMKKILIIANMLMLFCGLTLQATELQAERIYLSGKDYSDAINWDFKCSKGRNCGKWTKIPVPSNWEQQGFGGYNYGHDDPATKFDETGTYRTKFFLPKEWKNTKHVRLVFEGAMTETSIKINGKPVGATNFGGYIPFHFILDKYSAKFGQENELEVLVKKKPTNHSLDMGERKADYWVFGGIYRPVFLEVQAKEFVDRVAIDAKADGSFNMDVFPQVQRFTQFKRETINYVDQVTAQIETLSGTKVGKPFSAEIIGATGRVQLNTKINKPKLWSPEHPNLYQVRVSMLRDGQAISEKVERFGFRTVDVRVRDGIYLNGQKLLIQGINRNVFHPKHGRVVSKQDVWQTARDIKAMNANLVRSHLPPTPEFMQACDELGLLVITELTNWHDPVIDSPIAREIAFKIVARYQNHPSVILWANGNENGFNLEVDQMYHLYDKQDRHVIHPWSLFEGIDTLHYPKWDELVNKLKGPNIYLPTEFLHGLYDGGHGASMADYWKAIHQSPIGAGGVLWCWADAAIERTDMGGRLDTYGNRSADGLVGPYGEKEASYFTVREIWSPIQITEKTLNSDFNGTLTVENRYQETSLNAVTFKWQLLQYTQAQYSQVQYPQARQHKEQYKTSLLAQGELKGSAIAPGQTGKLSLPINKQLPRAHGLKLVAYSASGREIMSWTWDLGNYQIDNDQISHSNKKVSLKQLDDYVVQLGNSTWSFSEKTGLLQSVSVNGKDIGFGNGPLLYAGKPRKPSSILTKTRAEDDAKQDKDLPIIFNHNWRTKLVKKSNVIVITSNSKTDESSFSWTLNNNGKVTLDYHFVPIKQKIMYSAVGFNLAEDQVTNKQWLGRGPFRTWANRVEGMQFGLWQSQYNDYLSGENWGTPEFKGIFDQVRWMLFGLKNGSSLKLEKPTRDTIGVMQPRNVEGLRGKQQKFGPAHTWWHYPEQAGNGGLFIFHKIPPMGNKFGPQDRIGPQSLPVMSDKPIKGQVTFSVM</sequence>
<protein>
    <recommendedName>
        <fullName evidence="3">beta-galactosidase</fullName>
        <ecNumber evidence="3">3.2.1.23</ecNumber>
    </recommendedName>
</protein>
<keyword evidence="5" id="KW-0326">Glycosidase</keyword>
<evidence type="ECO:0000256" key="4">
    <source>
        <dbReference type="ARBA" id="ARBA00022801"/>
    </source>
</evidence>
<dbReference type="GO" id="GO:0009341">
    <property type="term" value="C:beta-galactosidase complex"/>
    <property type="evidence" value="ECO:0007669"/>
    <property type="project" value="InterPro"/>
</dbReference>
<dbReference type="Pfam" id="PF02929">
    <property type="entry name" value="Bgal_small_N"/>
    <property type="match status" value="1"/>
</dbReference>
<dbReference type="InterPro" id="IPR050347">
    <property type="entry name" value="Bact_Beta-galactosidase"/>
</dbReference>
<gene>
    <name evidence="11" type="ORF">C2869_05020</name>
</gene>
<evidence type="ECO:0000256" key="2">
    <source>
        <dbReference type="ARBA" id="ARBA00007401"/>
    </source>
</evidence>
<dbReference type="Pfam" id="PF02836">
    <property type="entry name" value="Glyco_hydro_2_C"/>
    <property type="match status" value="1"/>
</dbReference>
<dbReference type="KEGG" id="cate:C2869_05020"/>
<dbReference type="EC" id="3.2.1.23" evidence="3"/>
<dbReference type="SMR" id="A0A2S0VNN1"/>
<dbReference type="GO" id="GO:0005990">
    <property type="term" value="P:lactose catabolic process"/>
    <property type="evidence" value="ECO:0007669"/>
    <property type="project" value="TreeGrafter"/>
</dbReference>
<name>A0A2S0VNN1_9ALTE</name>
<evidence type="ECO:0000313" key="11">
    <source>
        <dbReference type="EMBL" id="AWB65841.1"/>
    </source>
</evidence>
<feature type="domain" description="Glycosyl hydrolases family 2 sugar binding" evidence="9">
    <location>
        <begin position="62"/>
        <end position="192"/>
    </location>
</feature>
<comment type="similarity">
    <text evidence="2">Belongs to the glycosyl hydrolase 2 family.</text>
</comment>
<dbReference type="InterPro" id="IPR013783">
    <property type="entry name" value="Ig-like_fold"/>
</dbReference>
<keyword evidence="4 11" id="KW-0378">Hydrolase</keyword>
<dbReference type="EMBL" id="CP026604">
    <property type="protein sequence ID" value="AWB65841.1"/>
    <property type="molecule type" value="Genomic_DNA"/>
</dbReference>
<dbReference type="Pfam" id="PF02837">
    <property type="entry name" value="Glyco_hydro_2_N"/>
    <property type="match status" value="1"/>
</dbReference>
<dbReference type="Gene3D" id="3.20.20.80">
    <property type="entry name" value="Glycosidases"/>
    <property type="match status" value="1"/>
</dbReference>
<evidence type="ECO:0000259" key="7">
    <source>
        <dbReference type="Pfam" id="PF00703"/>
    </source>
</evidence>
<comment type="catalytic activity">
    <reaction evidence="1">
        <text>Hydrolysis of terminal non-reducing beta-D-galactose residues in beta-D-galactosides.</text>
        <dbReference type="EC" id="3.2.1.23"/>
    </reaction>
</comment>